<dbReference type="InterPro" id="IPR035909">
    <property type="entry name" value="CheB_C"/>
</dbReference>
<dbReference type="STRING" id="1172194.WQQ_21610"/>
<evidence type="ECO:0000256" key="4">
    <source>
        <dbReference type="PROSITE-ProRule" id="PRU00050"/>
    </source>
</evidence>
<name>I7ZJD2_9GAMM</name>
<evidence type="ECO:0000313" key="7">
    <source>
        <dbReference type="Proteomes" id="UP000003704"/>
    </source>
</evidence>
<dbReference type="Proteomes" id="UP000003704">
    <property type="component" value="Unassembled WGS sequence"/>
</dbReference>
<dbReference type="EC" id="3.1.1.61" evidence="2"/>
<evidence type="ECO:0000313" key="6">
    <source>
        <dbReference type="EMBL" id="EIT72024.1"/>
    </source>
</evidence>
<evidence type="ECO:0000256" key="3">
    <source>
        <dbReference type="ARBA" id="ARBA00048267"/>
    </source>
</evidence>
<dbReference type="Gene3D" id="3.40.50.180">
    <property type="entry name" value="Methylesterase CheB, C-terminal domain"/>
    <property type="match status" value="1"/>
</dbReference>
<dbReference type="EMBL" id="AKGD01000001">
    <property type="protein sequence ID" value="EIT72024.1"/>
    <property type="molecule type" value="Genomic_DNA"/>
</dbReference>
<dbReference type="RefSeq" id="WP_007185104.1">
    <property type="nucleotide sequence ID" value="NZ_AKGD01000001.1"/>
</dbReference>
<reference evidence="6 7" key="1">
    <citation type="journal article" date="2012" name="J. Bacteriol.">
        <title>Genome Sequence of n-Alkane-Degrading Hydrocarboniphaga effusa Strain AP103T (ATCC BAA-332T).</title>
        <authorList>
            <person name="Chang H.K."/>
            <person name="Zylstra G.J."/>
            <person name="Chae J.C."/>
        </authorList>
    </citation>
    <scope>NUCLEOTIDE SEQUENCE [LARGE SCALE GENOMIC DNA]</scope>
    <source>
        <strain evidence="6 7">AP103</strain>
    </source>
</reference>
<dbReference type="InterPro" id="IPR000673">
    <property type="entry name" value="Sig_transdc_resp-reg_Me-estase"/>
</dbReference>
<organism evidence="6 7">
    <name type="scientific">Hydrocarboniphaga effusa AP103</name>
    <dbReference type="NCBI Taxonomy" id="1172194"/>
    <lineage>
        <taxon>Bacteria</taxon>
        <taxon>Pseudomonadati</taxon>
        <taxon>Pseudomonadota</taxon>
        <taxon>Gammaproteobacteria</taxon>
        <taxon>Nevskiales</taxon>
        <taxon>Nevskiaceae</taxon>
        <taxon>Hydrocarboniphaga</taxon>
    </lineage>
</organism>
<keyword evidence="4" id="KW-0145">Chemotaxis</keyword>
<dbReference type="PROSITE" id="PS50122">
    <property type="entry name" value="CHEB"/>
    <property type="match status" value="1"/>
</dbReference>
<proteinExistence type="predicted"/>
<dbReference type="GO" id="GO:0006935">
    <property type="term" value="P:chemotaxis"/>
    <property type="evidence" value="ECO:0007669"/>
    <property type="project" value="UniProtKB-UniRule"/>
</dbReference>
<protein>
    <recommendedName>
        <fullName evidence="2">protein-glutamate methylesterase</fullName>
        <ecNumber evidence="2">3.1.1.61</ecNumber>
    </recommendedName>
</protein>
<comment type="catalytic activity">
    <reaction evidence="3">
        <text>[protein]-L-glutamate 5-O-methyl ester + H2O = L-glutamyl-[protein] + methanol + H(+)</text>
        <dbReference type="Rhea" id="RHEA:23236"/>
        <dbReference type="Rhea" id="RHEA-COMP:10208"/>
        <dbReference type="Rhea" id="RHEA-COMP:10311"/>
        <dbReference type="ChEBI" id="CHEBI:15377"/>
        <dbReference type="ChEBI" id="CHEBI:15378"/>
        <dbReference type="ChEBI" id="CHEBI:17790"/>
        <dbReference type="ChEBI" id="CHEBI:29973"/>
        <dbReference type="ChEBI" id="CHEBI:82795"/>
        <dbReference type="EC" id="3.1.1.61"/>
    </reaction>
</comment>
<gene>
    <name evidence="6" type="ORF">WQQ_21610</name>
</gene>
<evidence type="ECO:0000256" key="2">
    <source>
        <dbReference type="ARBA" id="ARBA00039140"/>
    </source>
</evidence>
<dbReference type="OrthoDB" id="9791760at2"/>
<evidence type="ECO:0000256" key="1">
    <source>
        <dbReference type="ARBA" id="ARBA00022801"/>
    </source>
</evidence>
<dbReference type="GO" id="GO:0008984">
    <property type="term" value="F:protein-glutamate methylesterase activity"/>
    <property type="evidence" value="ECO:0007669"/>
    <property type="project" value="UniProtKB-EC"/>
</dbReference>
<evidence type="ECO:0000259" key="5">
    <source>
        <dbReference type="PROSITE" id="PS50122"/>
    </source>
</evidence>
<sequence>MPRLEGRFDAIVIGTSAGGVEALSVLLPALPPALRASVFVVLHLPRDRPSLLVDIFEHRCRHRIREAEDKEPVEPGSIYFAPPDYHLLVDRGRDRVVRVALSSDDMVHFSRPSIDVLFEAAADLYGCRLLGIVLTGGNEDGAAGLAAVRRLGGVCVVQDPDDAQAAYMPQAALKKVEPDFVLPIRQIAELLGGL</sequence>
<feature type="active site" evidence="4">
    <location>
        <position position="140"/>
    </location>
</feature>
<comment type="caution">
    <text evidence="6">The sequence shown here is derived from an EMBL/GenBank/DDBJ whole genome shotgun (WGS) entry which is preliminary data.</text>
</comment>
<keyword evidence="1 4" id="KW-0378">Hydrolase</keyword>
<dbReference type="GO" id="GO:0005737">
    <property type="term" value="C:cytoplasm"/>
    <property type="evidence" value="ECO:0007669"/>
    <property type="project" value="InterPro"/>
</dbReference>
<dbReference type="AlphaFoldDB" id="I7ZJD2"/>
<dbReference type="CDD" id="cd16433">
    <property type="entry name" value="CheB"/>
    <property type="match status" value="1"/>
</dbReference>
<dbReference type="SUPFAM" id="SSF52738">
    <property type="entry name" value="Methylesterase CheB, C-terminal domain"/>
    <property type="match status" value="1"/>
</dbReference>
<feature type="active site" evidence="4">
    <location>
        <position position="16"/>
    </location>
</feature>
<dbReference type="Pfam" id="PF01339">
    <property type="entry name" value="CheB_methylest"/>
    <property type="match status" value="1"/>
</dbReference>
<dbReference type="GO" id="GO:0000156">
    <property type="term" value="F:phosphorelay response regulator activity"/>
    <property type="evidence" value="ECO:0007669"/>
    <property type="project" value="InterPro"/>
</dbReference>
<dbReference type="PANTHER" id="PTHR42872:SF6">
    <property type="entry name" value="PROTEIN-GLUTAMATE METHYLESTERASE_PROTEIN-GLUTAMINE GLUTAMINASE"/>
    <property type="match status" value="1"/>
</dbReference>
<dbReference type="PANTHER" id="PTHR42872">
    <property type="entry name" value="PROTEIN-GLUTAMATE METHYLESTERASE/PROTEIN-GLUTAMINE GLUTAMINASE"/>
    <property type="match status" value="1"/>
</dbReference>
<feature type="domain" description="CheB-type methylesterase" evidence="5">
    <location>
        <begin position="11"/>
        <end position="194"/>
    </location>
</feature>
<accession>I7ZJD2</accession>
<feature type="active site" evidence="4">
    <location>
        <position position="43"/>
    </location>
</feature>
<keyword evidence="7" id="KW-1185">Reference proteome</keyword>